<sequence length="71" mass="7329">MNYHIIFSSSFRGEKDNPGGAQLEAAGGAGDSCVKRISGTNGGNGVREGAAHDYCPLERGKENTGDVTSRG</sequence>
<proteinExistence type="predicted"/>
<name>A0A5B7I4M2_PORTR</name>
<dbReference type="EMBL" id="VSRR010051399">
    <property type="protein sequence ID" value="MPC79540.1"/>
    <property type="molecule type" value="Genomic_DNA"/>
</dbReference>
<reference evidence="1 2" key="1">
    <citation type="submission" date="2019-05" db="EMBL/GenBank/DDBJ databases">
        <title>Another draft genome of Portunus trituberculatus and its Hox gene families provides insights of decapod evolution.</title>
        <authorList>
            <person name="Jeong J.-H."/>
            <person name="Song I."/>
            <person name="Kim S."/>
            <person name="Choi T."/>
            <person name="Kim D."/>
            <person name="Ryu S."/>
            <person name="Kim W."/>
        </authorList>
    </citation>
    <scope>NUCLEOTIDE SEQUENCE [LARGE SCALE GENOMIC DNA]</scope>
    <source>
        <tissue evidence="1">Muscle</tissue>
    </source>
</reference>
<gene>
    <name evidence="1" type="ORF">E2C01_074069</name>
</gene>
<keyword evidence="2" id="KW-1185">Reference proteome</keyword>
<organism evidence="1 2">
    <name type="scientific">Portunus trituberculatus</name>
    <name type="common">Swimming crab</name>
    <name type="synonym">Neptunus trituberculatus</name>
    <dbReference type="NCBI Taxonomy" id="210409"/>
    <lineage>
        <taxon>Eukaryota</taxon>
        <taxon>Metazoa</taxon>
        <taxon>Ecdysozoa</taxon>
        <taxon>Arthropoda</taxon>
        <taxon>Crustacea</taxon>
        <taxon>Multicrustacea</taxon>
        <taxon>Malacostraca</taxon>
        <taxon>Eumalacostraca</taxon>
        <taxon>Eucarida</taxon>
        <taxon>Decapoda</taxon>
        <taxon>Pleocyemata</taxon>
        <taxon>Brachyura</taxon>
        <taxon>Eubrachyura</taxon>
        <taxon>Portunoidea</taxon>
        <taxon>Portunidae</taxon>
        <taxon>Portuninae</taxon>
        <taxon>Portunus</taxon>
    </lineage>
</organism>
<dbReference type="Proteomes" id="UP000324222">
    <property type="component" value="Unassembled WGS sequence"/>
</dbReference>
<comment type="caution">
    <text evidence="1">The sequence shown here is derived from an EMBL/GenBank/DDBJ whole genome shotgun (WGS) entry which is preliminary data.</text>
</comment>
<evidence type="ECO:0000313" key="1">
    <source>
        <dbReference type="EMBL" id="MPC79540.1"/>
    </source>
</evidence>
<accession>A0A5B7I4M2</accession>
<dbReference type="AlphaFoldDB" id="A0A5B7I4M2"/>
<evidence type="ECO:0000313" key="2">
    <source>
        <dbReference type="Proteomes" id="UP000324222"/>
    </source>
</evidence>
<protein>
    <submittedName>
        <fullName evidence="1">Uncharacterized protein</fullName>
    </submittedName>
</protein>